<dbReference type="RefSeq" id="WP_377932537.1">
    <property type="nucleotide sequence ID" value="NZ_JBHUEA010000005.1"/>
</dbReference>
<keyword evidence="1" id="KW-1133">Transmembrane helix</keyword>
<gene>
    <name evidence="2" type="ORF">ACFSBI_04685</name>
</gene>
<dbReference type="EMBL" id="JBHUEA010000005">
    <property type="protein sequence ID" value="MFD1720837.1"/>
    <property type="molecule type" value="Genomic_DNA"/>
</dbReference>
<keyword evidence="1" id="KW-0812">Transmembrane</keyword>
<dbReference type="Proteomes" id="UP001597347">
    <property type="component" value="Unassembled WGS sequence"/>
</dbReference>
<comment type="caution">
    <text evidence="2">The sequence shown here is derived from an EMBL/GenBank/DDBJ whole genome shotgun (WGS) entry which is preliminary data.</text>
</comment>
<proteinExistence type="predicted"/>
<keyword evidence="1" id="KW-0472">Membrane</keyword>
<keyword evidence="3" id="KW-1185">Reference proteome</keyword>
<sequence>MALKVVRAAGHVRDRLRRFVADAPPGRGPVRLVGLVALAAGVVFVLGSALWVAGRTAATVVALQQAQGQLEQFRYRLSASQTPSSTALQESVQARTDFAAGAAGDPLWRAAEGVPGIGPNLRALRETSQVLDGLVVAAKPLAMAAEGLSLNSLKPSSGIDIEPLKRMPEPMKALNAALIAGSADADRIDTDGVAGPLADRVVQLRQGLATAKPISAQVTKVLPIAYSALGGTGRRYYLLMFQNNAEERASGGNPAVIAMLKVYKGRLTLDQQLNSSEFPGPYPEPVRTFGAQFQKIYGQHVETYVQNTTFTPDFPTTARLVRTMWQRQAGTPVDGVISFDPVALSYLLRATGPIELKGGDVLTADNAVDYLLSGVYAKYANVKVQNQVFASAAASIFSAVTHAQGGIQAYLDQLPQMLDEQRLKAWSVRESEQTLLMDSPLGTMLPATNDPKTVLGVYNNDDATSKMSYYMDDTIRVDADTCRPTPRWTVTTDVTNTLTKAQAKRTSDFVLAHQKRIPFGGDRQWVQLYGPVGSKLVDMFIDGKKVVWGTDIEHRLNTNPDATGVDDFRPAVRGVLYGRPVGTVSIIIPATETVRVSGTFSGGTDPSKTVGVSHTPRVREVPVTIAERRCG</sequence>
<feature type="transmembrane region" description="Helical" evidence="1">
    <location>
        <begin position="32"/>
        <end position="54"/>
    </location>
</feature>
<dbReference type="InterPro" id="IPR025101">
    <property type="entry name" value="DUF4012"/>
</dbReference>
<evidence type="ECO:0000313" key="3">
    <source>
        <dbReference type="Proteomes" id="UP001597347"/>
    </source>
</evidence>
<reference evidence="3" key="1">
    <citation type="journal article" date="2019" name="Int. J. Syst. Evol. Microbiol.">
        <title>The Global Catalogue of Microorganisms (GCM) 10K type strain sequencing project: providing services to taxonomists for standard genome sequencing and annotation.</title>
        <authorList>
            <consortium name="The Broad Institute Genomics Platform"/>
            <consortium name="The Broad Institute Genome Sequencing Center for Infectious Disease"/>
            <person name="Wu L."/>
            <person name="Ma J."/>
        </authorList>
    </citation>
    <scope>NUCLEOTIDE SEQUENCE [LARGE SCALE GENOMIC DNA]</scope>
    <source>
        <strain evidence="3">CGMCC 1.12471</strain>
    </source>
</reference>
<evidence type="ECO:0000256" key="1">
    <source>
        <dbReference type="SAM" id="Phobius"/>
    </source>
</evidence>
<accession>A0ABW4LEK8</accession>
<name>A0ABW4LEK8_9MICO</name>
<organism evidence="2 3">
    <name type="scientific">Amnibacterium endophyticum</name>
    <dbReference type="NCBI Taxonomy" id="2109337"/>
    <lineage>
        <taxon>Bacteria</taxon>
        <taxon>Bacillati</taxon>
        <taxon>Actinomycetota</taxon>
        <taxon>Actinomycetes</taxon>
        <taxon>Micrococcales</taxon>
        <taxon>Microbacteriaceae</taxon>
        <taxon>Amnibacterium</taxon>
    </lineage>
</organism>
<evidence type="ECO:0000313" key="2">
    <source>
        <dbReference type="EMBL" id="MFD1720837.1"/>
    </source>
</evidence>
<protein>
    <submittedName>
        <fullName evidence="2">DUF4012 domain-containing protein</fullName>
    </submittedName>
</protein>
<dbReference type="Pfam" id="PF13196">
    <property type="entry name" value="DUF4012"/>
    <property type="match status" value="1"/>
</dbReference>